<comment type="caution">
    <text evidence="1">The sequence shown here is derived from an EMBL/GenBank/DDBJ whole genome shotgun (WGS) entry which is preliminary data.</text>
</comment>
<dbReference type="AlphaFoldDB" id="A0A4R5KGP5"/>
<proteinExistence type="predicted"/>
<evidence type="ECO:0000313" key="2">
    <source>
        <dbReference type="Proteomes" id="UP000295636"/>
    </source>
</evidence>
<dbReference type="OrthoDB" id="2925496at2"/>
<protein>
    <submittedName>
        <fullName evidence="1">DUF3977 family protein</fullName>
    </submittedName>
</protein>
<dbReference type="RefSeq" id="WP_133233746.1">
    <property type="nucleotide sequence ID" value="NZ_SMRT01000015.1"/>
</dbReference>
<dbReference type="Pfam" id="PF13122">
    <property type="entry name" value="DUF3977"/>
    <property type="match status" value="1"/>
</dbReference>
<sequence length="78" mass="8969">MKYIEFGFGNTWLVRTETELDDGTEFEQKGIVGPITFRSFYVRIWLGKTVLIADLKQGIKISRKNRNAVKFILGITSL</sequence>
<keyword evidence="2" id="KW-1185">Reference proteome</keyword>
<reference evidence="1 2" key="1">
    <citation type="submission" date="2019-03" db="EMBL/GenBank/DDBJ databases">
        <title>This is whole genome sequence of Paenibacillus sp MS74 strain.</title>
        <authorList>
            <person name="Trinh H.N."/>
        </authorList>
    </citation>
    <scope>NUCLEOTIDE SEQUENCE [LARGE SCALE GENOMIC DNA]</scope>
    <source>
        <strain evidence="1 2">MS74</strain>
    </source>
</reference>
<dbReference type="EMBL" id="SMRT01000015">
    <property type="protein sequence ID" value="TDF93875.1"/>
    <property type="molecule type" value="Genomic_DNA"/>
</dbReference>
<evidence type="ECO:0000313" key="1">
    <source>
        <dbReference type="EMBL" id="TDF93875.1"/>
    </source>
</evidence>
<dbReference type="Proteomes" id="UP000295636">
    <property type="component" value="Unassembled WGS sequence"/>
</dbReference>
<organism evidence="1 2">
    <name type="scientific">Paenibacillus piri</name>
    <dbReference type="NCBI Taxonomy" id="2547395"/>
    <lineage>
        <taxon>Bacteria</taxon>
        <taxon>Bacillati</taxon>
        <taxon>Bacillota</taxon>
        <taxon>Bacilli</taxon>
        <taxon>Bacillales</taxon>
        <taxon>Paenibacillaceae</taxon>
        <taxon>Paenibacillus</taxon>
    </lineage>
</organism>
<gene>
    <name evidence="1" type="ORF">E1757_25340</name>
</gene>
<name>A0A4R5KGP5_9BACL</name>
<dbReference type="InterPro" id="IPR025009">
    <property type="entry name" value="DUF3977"/>
</dbReference>
<accession>A0A4R5KGP5</accession>